<dbReference type="EMBL" id="JAUQOM010000008">
    <property type="protein sequence ID" value="MDO7836374.1"/>
    <property type="molecule type" value="Genomic_DNA"/>
</dbReference>
<dbReference type="Proteomes" id="UP001176471">
    <property type="component" value="Unassembled WGS sequence"/>
</dbReference>
<sequence length="474" mass="50269">MSVLAEVRAVEGRSARNPGLLLPLADFAHGLDLSRVPPIILEQARLSILDTIGCIAAGMAEADSRNILDSERRALRGPSARIFGQDERFPVEVAARVNAYFGDVSEHNDLVGSHASIATLPAAMAVADQCRSSGADLLRAYIAGTEIVTRLYTAYYAWKKPYMDVGIAPPGIINTIGAAAGNAMLMGLDHAGTLEAMAIGGGLAGWCPVGAVYDDGASVKPLLHGGWPAGIAVLSARYAAGGMTGPVAVLESPMGLFATLATHFEPASIIDPGVWHLANPRRKYHAACGYTHAGTDALVALHWSLGGQALADAREILIHVPFYTHRAVAKDQPPATSTEARFHLPYAAALAALGEDGVRPEHGRDVAQWLARDDLRAMLAKIRVVVDERFTHYEQCAVDVVMADGQSVHHEGKPPRGAPANPMTADMVIAKFRSNVSGLLSDAEADAYVAMITSIETLPDCDALYRPFDHVAAR</sequence>
<evidence type="ECO:0000259" key="3">
    <source>
        <dbReference type="Pfam" id="PF19305"/>
    </source>
</evidence>
<dbReference type="Pfam" id="PF19305">
    <property type="entry name" value="MmgE_PrpD_C"/>
    <property type="match status" value="1"/>
</dbReference>
<comment type="similarity">
    <text evidence="1">Belongs to the PrpD family.</text>
</comment>
<organism evidence="4 5">
    <name type="scientific">Sphingobium cyanobacteriorum</name>
    <dbReference type="NCBI Taxonomy" id="3063954"/>
    <lineage>
        <taxon>Bacteria</taxon>
        <taxon>Pseudomonadati</taxon>
        <taxon>Pseudomonadota</taxon>
        <taxon>Alphaproteobacteria</taxon>
        <taxon>Sphingomonadales</taxon>
        <taxon>Sphingomonadaceae</taxon>
        <taxon>Sphingobium</taxon>
    </lineage>
</organism>
<dbReference type="Pfam" id="PF03972">
    <property type="entry name" value="MmgE_PrpD_N"/>
    <property type="match status" value="1"/>
</dbReference>
<dbReference type="Gene3D" id="3.30.1330.120">
    <property type="entry name" value="2-methylcitrate dehydratase PrpD"/>
    <property type="match status" value="1"/>
</dbReference>
<dbReference type="InterPro" id="IPR045337">
    <property type="entry name" value="MmgE_PrpD_C"/>
</dbReference>
<dbReference type="InterPro" id="IPR036148">
    <property type="entry name" value="MmgE/PrpD_sf"/>
</dbReference>
<dbReference type="InterPro" id="IPR042183">
    <property type="entry name" value="MmgE/PrpD_sf_1"/>
</dbReference>
<accession>A0ABT8ZPB2</accession>
<protein>
    <submittedName>
        <fullName evidence="4">MmgE/PrpD family protein</fullName>
    </submittedName>
</protein>
<dbReference type="PANTHER" id="PTHR16943">
    <property type="entry name" value="2-METHYLCITRATE DEHYDRATASE-RELATED"/>
    <property type="match status" value="1"/>
</dbReference>
<evidence type="ECO:0000256" key="1">
    <source>
        <dbReference type="ARBA" id="ARBA00006174"/>
    </source>
</evidence>
<feature type="domain" description="MmgE/PrpD C-terminal" evidence="3">
    <location>
        <begin position="285"/>
        <end position="448"/>
    </location>
</feature>
<dbReference type="SUPFAM" id="SSF103378">
    <property type="entry name" value="2-methylcitrate dehydratase PrpD"/>
    <property type="match status" value="1"/>
</dbReference>
<keyword evidence="5" id="KW-1185">Reference proteome</keyword>
<evidence type="ECO:0000313" key="4">
    <source>
        <dbReference type="EMBL" id="MDO7836374.1"/>
    </source>
</evidence>
<dbReference type="Gene3D" id="1.10.4100.10">
    <property type="entry name" value="2-methylcitrate dehydratase PrpD"/>
    <property type="match status" value="1"/>
</dbReference>
<evidence type="ECO:0000313" key="5">
    <source>
        <dbReference type="Proteomes" id="UP001176471"/>
    </source>
</evidence>
<gene>
    <name evidence="4" type="ORF">Q4610_15090</name>
</gene>
<reference evidence="4" key="1">
    <citation type="submission" date="2023-07" db="EMBL/GenBank/DDBJ databases">
        <title>Bacterial whole genome sequence for Sphingobium sp. HBC34.</title>
        <authorList>
            <person name="Le V."/>
            <person name="Ko S.-R."/>
            <person name="Ahn C.-Y."/>
            <person name="Oh H.-M."/>
        </authorList>
    </citation>
    <scope>NUCLEOTIDE SEQUENCE</scope>
    <source>
        <strain evidence="4">HBC34</strain>
    </source>
</reference>
<evidence type="ECO:0000259" key="2">
    <source>
        <dbReference type="Pfam" id="PF03972"/>
    </source>
</evidence>
<proteinExistence type="inferred from homology"/>
<dbReference type="InterPro" id="IPR045336">
    <property type="entry name" value="MmgE_PrpD_N"/>
</dbReference>
<feature type="domain" description="MmgE/PrpD N-terminal" evidence="2">
    <location>
        <begin position="24"/>
        <end position="265"/>
    </location>
</feature>
<dbReference type="InterPro" id="IPR005656">
    <property type="entry name" value="MmgE_PrpD"/>
</dbReference>
<dbReference type="PANTHER" id="PTHR16943:SF8">
    <property type="entry name" value="2-METHYLCITRATE DEHYDRATASE"/>
    <property type="match status" value="1"/>
</dbReference>
<name>A0ABT8ZPB2_9SPHN</name>
<dbReference type="InterPro" id="IPR042188">
    <property type="entry name" value="MmgE/PrpD_sf_2"/>
</dbReference>
<comment type="caution">
    <text evidence="4">The sequence shown here is derived from an EMBL/GenBank/DDBJ whole genome shotgun (WGS) entry which is preliminary data.</text>
</comment>
<dbReference type="RefSeq" id="WP_304536795.1">
    <property type="nucleotide sequence ID" value="NZ_JAUQOM010000008.1"/>
</dbReference>